<dbReference type="CDD" id="cd12148">
    <property type="entry name" value="fungal_TF_MHR"/>
    <property type="match status" value="1"/>
</dbReference>
<organism evidence="4 5">
    <name type="scientific">Gnomoniopsis smithogilvyi</name>
    <dbReference type="NCBI Taxonomy" id="1191159"/>
    <lineage>
        <taxon>Eukaryota</taxon>
        <taxon>Fungi</taxon>
        <taxon>Dikarya</taxon>
        <taxon>Ascomycota</taxon>
        <taxon>Pezizomycotina</taxon>
        <taxon>Sordariomycetes</taxon>
        <taxon>Sordariomycetidae</taxon>
        <taxon>Diaporthales</taxon>
        <taxon>Gnomoniaceae</taxon>
        <taxon>Gnomoniopsis</taxon>
    </lineage>
</organism>
<dbReference type="Gene3D" id="4.10.240.10">
    <property type="entry name" value="Zn(2)-C6 fungal-type DNA-binding domain"/>
    <property type="match status" value="1"/>
</dbReference>
<dbReference type="SUPFAM" id="SSF57701">
    <property type="entry name" value="Zn2/Cys6 DNA-binding domain"/>
    <property type="match status" value="1"/>
</dbReference>
<feature type="compositionally biased region" description="Polar residues" evidence="2">
    <location>
        <begin position="194"/>
        <end position="209"/>
    </location>
</feature>
<evidence type="ECO:0000256" key="2">
    <source>
        <dbReference type="SAM" id="MobiDB-lite"/>
    </source>
</evidence>
<dbReference type="PROSITE" id="PS50048">
    <property type="entry name" value="ZN2_CY6_FUNGAL_2"/>
    <property type="match status" value="1"/>
</dbReference>
<feature type="compositionally biased region" description="Low complexity" evidence="2">
    <location>
        <begin position="1"/>
        <end position="14"/>
    </location>
</feature>
<dbReference type="InterPro" id="IPR001138">
    <property type="entry name" value="Zn2Cys6_DnaBD"/>
</dbReference>
<dbReference type="PANTHER" id="PTHR31668">
    <property type="entry name" value="GLUCOSE TRANSPORT TRANSCRIPTION REGULATOR RGT1-RELATED-RELATED"/>
    <property type="match status" value="1"/>
</dbReference>
<feature type="compositionally biased region" description="Polar residues" evidence="2">
    <location>
        <begin position="96"/>
        <end position="106"/>
    </location>
</feature>
<feature type="region of interest" description="Disordered" evidence="2">
    <location>
        <begin position="194"/>
        <end position="224"/>
    </location>
</feature>
<dbReference type="SMART" id="SM00066">
    <property type="entry name" value="GAL4"/>
    <property type="match status" value="1"/>
</dbReference>
<feature type="region of interest" description="Disordered" evidence="2">
    <location>
        <begin position="69"/>
        <end position="155"/>
    </location>
</feature>
<feature type="compositionally biased region" description="Basic and acidic residues" evidence="2">
    <location>
        <begin position="81"/>
        <end position="95"/>
    </location>
</feature>
<dbReference type="CDD" id="cd00067">
    <property type="entry name" value="GAL4"/>
    <property type="match status" value="1"/>
</dbReference>
<feature type="compositionally biased region" description="Polar residues" evidence="2">
    <location>
        <begin position="15"/>
        <end position="27"/>
    </location>
</feature>
<evidence type="ECO:0000259" key="3">
    <source>
        <dbReference type="PROSITE" id="PS50048"/>
    </source>
</evidence>
<gene>
    <name evidence="4" type="ORF">N0V93_005448</name>
</gene>
<dbReference type="GO" id="GO:0000981">
    <property type="term" value="F:DNA-binding transcription factor activity, RNA polymerase II-specific"/>
    <property type="evidence" value="ECO:0007669"/>
    <property type="project" value="InterPro"/>
</dbReference>
<sequence>MANSSPSLSPPTTSNEVTAAESVSRSPAGSAAQPSVKKACDNCRLRKTRCNLANPCTNCASRGFECTYATPHRKRGPAGRRLNEIREREQQRNKPNDPSGSFSAPSTVPAVSSGHGATGHGVAGHGVSVVANPGEIPPVQQRQPYQQEHQHQQPQQQFVFVRNGNDLTVGPGAGKALNTSASWDGLLDRYDANSSSLVPGSQRAQSRQSGPAPASPSIVGSENTSSSAFNEAMFSLSNISSQDTHTGDVDLPSGSFIISPTSRRSRGGSSSNDVWPSIVTDENLIRWLDIYFERLYPTLPVLKRSTVFARLMDREHRRNPDFGAMLLSLSAFALIQPVRLSEQKLSSHSRENMVCLLLNESVKMRSVVDFGQAPTLDMIFTSVFLFACLFQKEQHNAAWLRLRESVELGALFGLDKFESYAHCGPEQKQQRLRVFYLLSVTERAYGIQRHHSIGFLGQPSVETRGILESISSMADSMDTSGIVIHDDVESSCMLGLLQLIRLFDAIDEDFLRCWNGQCRNDRGGCRFLDEHTAIRIYSRIKSYSPVMSTGGITETIPPSVHTGIAQEIPPFSSLSQQQNDAAQCKPHVLATPTQGASVPAWLASASLTPSQEADILINQQWLQNRLWHLCLSHKLLIPQSEHTVLCIYHAISIAENTLQVCRQMSLSSIEVHGVGLIEKLYTIIESAIAALRHRETADDSWERGQMETTVGPLPSRNVDYGRSPFGEGERRDICSGVPGEDSISSLRGGHVHHHKPLLLGFLELFRTIRAGEHAFLERYTTLVGQDLSI</sequence>
<dbReference type="GO" id="GO:0008270">
    <property type="term" value="F:zinc ion binding"/>
    <property type="evidence" value="ECO:0007669"/>
    <property type="project" value="InterPro"/>
</dbReference>
<dbReference type="OrthoDB" id="271595at2759"/>
<protein>
    <recommendedName>
        <fullName evidence="3">Zn(2)-C6 fungal-type domain-containing protein</fullName>
    </recommendedName>
</protein>
<evidence type="ECO:0000313" key="5">
    <source>
        <dbReference type="Proteomes" id="UP001140453"/>
    </source>
</evidence>
<reference evidence="4" key="1">
    <citation type="submission" date="2022-10" db="EMBL/GenBank/DDBJ databases">
        <title>Tapping the CABI collections for fungal endophytes: first genome assemblies for Collariella, Neodidymelliopsis, Ascochyta clinopodiicola, Didymella pomorum, Didymosphaeria variabile, Neocosmospora piperis and Neocucurbitaria cava.</title>
        <authorList>
            <person name="Hill R."/>
        </authorList>
    </citation>
    <scope>NUCLEOTIDE SEQUENCE</scope>
    <source>
        <strain evidence="4">IMI 355082</strain>
    </source>
</reference>
<feature type="compositionally biased region" description="Low complexity" evidence="2">
    <location>
        <begin position="125"/>
        <end position="155"/>
    </location>
</feature>
<keyword evidence="5" id="KW-1185">Reference proteome</keyword>
<proteinExistence type="predicted"/>
<dbReference type="InterPro" id="IPR050797">
    <property type="entry name" value="Carb_Metab_Trans_Reg"/>
</dbReference>
<dbReference type="EMBL" id="JAPEVB010000003">
    <property type="protein sequence ID" value="KAJ4391828.1"/>
    <property type="molecule type" value="Genomic_DNA"/>
</dbReference>
<dbReference type="Proteomes" id="UP001140453">
    <property type="component" value="Unassembled WGS sequence"/>
</dbReference>
<feature type="domain" description="Zn(2)-C6 fungal-type" evidence="3">
    <location>
        <begin position="39"/>
        <end position="68"/>
    </location>
</feature>
<keyword evidence="1" id="KW-0539">Nucleus</keyword>
<dbReference type="PANTHER" id="PTHR31668:SF30">
    <property type="entry name" value="ZN(II)2CYS6 TRANSCRIPTION FACTOR (EUROFUNG)"/>
    <property type="match status" value="1"/>
</dbReference>
<name>A0A9W8YUE2_9PEZI</name>
<comment type="caution">
    <text evidence="4">The sequence shown here is derived from an EMBL/GenBank/DDBJ whole genome shotgun (WGS) entry which is preliminary data.</text>
</comment>
<accession>A0A9W8YUE2</accession>
<dbReference type="Pfam" id="PF00172">
    <property type="entry name" value="Zn_clus"/>
    <property type="match status" value="1"/>
</dbReference>
<evidence type="ECO:0000256" key="1">
    <source>
        <dbReference type="ARBA" id="ARBA00023242"/>
    </source>
</evidence>
<feature type="region of interest" description="Disordered" evidence="2">
    <location>
        <begin position="1"/>
        <end position="36"/>
    </location>
</feature>
<dbReference type="AlphaFoldDB" id="A0A9W8YUE2"/>
<dbReference type="InterPro" id="IPR036864">
    <property type="entry name" value="Zn2-C6_fun-type_DNA-bd_sf"/>
</dbReference>
<evidence type="ECO:0000313" key="4">
    <source>
        <dbReference type="EMBL" id="KAJ4391828.1"/>
    </source>
</evidence>
<dbReference type="PROSITE" id="PS00463">
    <property type="entry name" value="ZN2_CY6_FUNGAL_1"/>
    <property type="match status" value="1"/>
</dbReference>